<protein>
    <recommendedName>
        <fullName evidence="2 9">Heme chaperone HemW</fullName>
    </recommendedName>
</protein>
<dbReference type="InterPro" id="IPR007197">
    <property type="entry name" value="rSAM"/>
</dbReference>
<evidence type="ECO:0000256" key="7">
    <source>
        <dbReference type="ARBA" id="ARBA00023014"/>
    </source>
</evidence>
<evidence type="ECO:0000256" key="8">
    <source>
        <dbReference type="ARBA" id="ARBA00023186"/>
    </source>
</evidence>
<comment type="caution">
    <text evidence="11">The sequence shown here is derived from an EMBL/GenBank/DDBJ whole genome shotgun (WGS) entry which is preliminary data.</text>
</comment>
<dbReference type="InterPro" id="IPR013785">
    <property type="entry name" value="Aldolase_TIM"/>
</dbReference>
<dbReference type="SFLD" id="SFLDG01065">
    <property type="entry name" value="anaerobic_coproporphyrinogen-I"/>
    <property type="match status" value="1"/>
</dbReference>
<dbReference type="InterPro" id="IPR006638">
    <property type="entry name" value="Elp3/MiaA/NifB-like_rSAM"/>
</dbReference>
<keyword evidence="4 9" id="KW-0949">S-adenosyl-L-methionine</keyword>
<keyword evidence="6 9" id="KW-0408">Iron</keyword>
<keyword evidence="9" id="KW-0963">Cytoplasm</keyword>
<keyword evidence="9" id="KW-0004">4Fe-4S</keyword>
<dbReference type="NCBIfam" id="TIGR00539">
    <property type="entry name" value="hemN_rel"/>
    <property type="match status" value="1"/>
</dbReference>
<comment type="subcellular location">
    <subcellularLocation>
        <location evidence="9">Cytoplasm</location>
    </subcellularLocation>
</comment>
<comment type="similarity">
    <text evidence="1">Belongs to the anaerobic coproporphyrinogen-III oxidase family. HemW subfamily.</text>
</comment>
<evidence type="ECO:0000256" key="2">
    <source>
        <dbReference type="ARBA" id="ARBA00017228"/>
    </source>
</evidence>
<dbReference type="SMART" id="SM00729">
    <property type="entry name" value="Elp3"/>
    <property type="match status" value="1"/>
</dbReference>
<dbReference type="InterPro" id="IPR004559">
    <property type="entry name" value="HemW-like"/>
</dbReference>
<name>A0ABY2J4T5_9MICO</name>
<keyword evidence="7 9" id="KW-0411">Iron-sulfur</keyword>
<evidence type="ECO:0000256" key="6">
    <source>
        <dbReference type="ARBA" id="ARBA00023004"/>
    </source>
</evidence>
<organism evidence="11 12">
    <name type="scientific">Cryobacterium sandaracinum</name>
    <dbReference type="NCBI Taxonomy" id="1259247"/>
    <lineage>
        <taxon>Bacteria</taxon>
        <taxon>Bacillati</taxon>
        <taxon>Actinomycetota</taxon>
        <taxon>Actinomycetes</taxon>
        <taxon>Micrococcales</taxon>
        <taxon>Microbacteriaceae</taxon>
        <taxon>Cryobacterium</taxon>
    </lineage>
</organism>
<dbReference type="Proteomes" id="UP000297851">
    <property type="component" value="Unassembled WGS sequence"/>
</dbReference>
<dbReference type="InterPro" id="IPR058240">
    <property type="entry name" value="rSAM_sf"/>
</dbReference>
<comment type="function">
    <text evidence="9">Probably acts as a heme chaperone, transferring heme to an unknown acceptor. Binds one molecule of heme per monomer, possibly covalently. Binds 1 [4Fe-4S] cluster. The cluster is coordinated with 3 cysteines and an exchangeable S-adenosyl-L-methionine.</text>
</comment>
<reference evidence="11 12" key="1">
    <citation type="submission" date="2019-03" db="EMBL/GenBank/DDBJ databases">
        <title>Genomics of glacier-inhabiting Cryobacterium strains.</title>
        <authorList>
            <person name="Liu Q."/>
            <person name="Xin Y.-H."/>
        </authorList>
    </citation>
    <scope>NUCLEOTIDE SEQUENCE [LARGE SCALE GENOMIC DNA]</scope>
    <source>
        <strain evidence="11 12">TMT2-16</strain>
    </source>
</reference>
<dbReference type="InterPro" id="IPR034505">
    <property type="entry name" value="Coproporphyrinogen-III_oxidase"/>
</dbReference>
<dbReference type="SFLD" id="SFLDS00029">
    <property type="entry name" value="Radical_SAM"/>
    <property type="match status" value="1"/>
</dbReference>
<dbReference type="SFLD" id="SFLDF00562">
    <property type="entry name" value="HemN-like__clustered_with_heat"/>
    <property type="match status" value="1"/>
</dbReference>
<dbReference type="RefSeq" id="WP_134375025.1">
    <property type="nucleotide sequence ID" value="NZ_SOGO01000038.1"/>
</dbReference>
<evidence type="ECO:0000256" key="4">
    <source>
        <dbReference type="ARBA" id="ARBA00022691"/>
    </source>
</evidence>
<evidence type="ECO:0000259" key="10">
    <source>
        <dbReference type="PROSITE" id="PS51918"/>
    </source>
</evidence>
<dbReference type="PANTHER" id="PTHR13932">
    <property type="entry name" value="COPROPORPHYRINIGEN III OXIDASE"/>
    <property type="match status" value="1"/>
</dbReference>
<gene>
    <name evidence="11" type="ORF">E3T25_14285</name>
</gene>
<evidence type="ECO:0000313" key="12">
    <source>
        <dbReference type="Proteomes" id="UP000297851"/>
    </source>
</evidence>
<evidence type="ECO:0000256" key="5">
    <source>
        <dbReference type="ARBA" id="ARBA00022723"/>
    </source>
</evidence>
<dbReference type="SUPFAM" id="SSF102114">
    <property type="entry name" value="Radical SAM enzymes"/>
    <property type="match status" value="1"/>
</dbReference>
<dbReference type="PROSITE" id="PS51918">
    <property type="entry name" value="RADICAL_SAM"/>
    <property type="match status" value="1"/>
</dbReference>
<keyword evidence="12" id="KW-1185">Reference proteome</keyword>
<keyword evidence="8 9" id="KW-0143">Chaperone</keyword>
<accession>A0ABY2J4T5</accession>
<dbReference type="PANTHER" id="PTHR13932:SF5">
    <property type="entry name" value="RADICAL S-ADENOSYL METHIONINE DOMAIN-CONTAINING PROTEIN 1, MITOCHONDRIAL"/>
    <property type="match status" value="1"/>
</dbReference>
<proteinExistence type="inferred from homology"/>
<evidence type="ECO:0000256" key="3">
    <source>
        <dbReference type="ARBA" id="ARBA00022617"/>
    </source>
</evidence>
<sequence>MGSALPLGDSAPSDGLLPASAAVGAAQRDFGVYLHVPFCRVRCGYCDFNTYTATELRGASQHDYAGQAITEVQSAGRILTQSGVPARQAATVFFGGGTPTLLPADDLVRMLEAVRSTWGIAPGAEVTTEANPDSVDAAYLGRLADSGFTRVSFGMQSAVPSVLATLERTHDPERVPLVVQWAREAGLDVSLDLIYGTPGETLVDWRTSLEHAIRQAPTHVSAYSLIVEEGTKLARQIKRGELAPVDDDVQAEFYELADDLLSSAGYGWYEVSNWATDDAHRSRHNLAYWRSQDWWGVGPGAHSHIGGVRWWNVKHPSAYGDRIRAGDSPAAGRETLDAATQEVERVLLLTRIREGIPIDSLSPLRRHEVAGLIADELIDAKAALFGSIELTLRGRLLADAVVRRLLAD</sequence>
<feature type="domain" description="Radical SAM core" evidence="10">
    <location>
        <begin position="24"/>
        <end position="270"/>
    </location>
</feature>
<evidence type="ECO:0000256" key="1">
    <source>
        <dbReference type="ARBA" id="ARBA00006100"/>
    </source>
</evidence>
<dbReference type="Pfam" id="PF04055">
    <property type="entry name" value="Radical_SAM"/>
    <property type="match status" value="1"/>
</dbReference>
<dbReference type="EMBL" id="SOGO01000038">
    <property type="protein sequence ID" value="TFC99951.1"/>
    <property type="molecule type" value="Genomic_DNA"/>
</dbReference>
<dbReference type="CDD" id="cd01335">
    <property type="entry name" value="Radical_SAM"/>
    <property type="match status" value="1"/>
</dbReference>
<evidence type="ECO:0000256" key="9">
    <source>
        <dbReference type="RuleBase" id="RU364116"/>
    </source>
</evidence>
<keyword evidence="5 9" id="KW-0479">Metal-binding</keyword>
<keyword evidence="3 9" id="KW-0349">Heme</keyword>
<evidence type="ECO:0000313" key="11">
    <source>
        <dbReference type="EMBL" id="TFC99951.1"/>
    </source>
</evidence>
<dbReference type="Gene3D" id="3.20.20.70">
    <property type="entry name" value="Aldolase class I"/>
    <property type="match status" value="1"/>
</dbReference>